<reference evidence="2 3" key="1">
    <citation type="submission" date="2016-10" db="EMBL/GenBank/DDBJ databases">
        <authorList>
            <person name="de Groot N.N."/>
        </authorList>
    </citation>
    <scope>NUCLEOTIDE SEQUENCE [LARGE SCALE GENOMIC DNA]</scope>
    <source>
        <strain evidence="2 3">DSM 44215</strain>
    </source>
</reference>
<evidence type="ECO:0000256" key="1">
    <source>
        <dbReference type="SAM" id="MobiDB-lite"/>
    </source>
</evidence>
<dbReference type="EMBL" id="FNLM01000036">
    <property type="protein sequence ID" value="SDU85318.1"/>
    <property type="molecule type" value="Genomic_DNA"/>
</dbReference>
<organism evidence="2 3">
    <name type="scientific">Gordonia westfalica</name>
    <dbReference type="NCBI Taxonomy" id="158898"/>
    <lineage>
        <taxon>Bacteria</taxon>
        <taxon>Bacillati</taxon>
        <taxon>Actinomycetota</taxon>
        <taxon>Actinomycetes</taxon>
        <taxon>Mycobacteriales</taxon>
        <taxon>Gordoniaceae</taxon>
        <taxon>Gordonia</taxon>
    </lineage>
</organism>
<evidence type="ECO:0000313" key="3">
    <source>
        <dbReference type="Proteomes" id="UP000183180"/>
    </source>
</evidence>
<protein>
    <submittedName>
        <fullName evidence="2">Uncharacterized protein</fullName>
    </submittedName>
</protein>
<feature type="region of interest" description="Disordered" evidence="1">
    <location>
        <begin position="37"/>
        <end position="71"/>
    </location>
</feature>
<evidence type="ECO:0000313" key="2">
    <source>
        <dbReference type="EMBL" id="SDU85318.1"/>
    </source>
</evidence>
<name>A0A1H2LX86_9ACTN</name>
<proteinExistence type="predicted"/>
<sequence length="87" mass="9655">MSFWKAKEVTGSFFNPETPSLTRPTDRPLSSTIRMAMSATSDPIRANRPRANESSRRARNTSLPSHVYRHHVGNGADTVSGCLLRLV</sequence>
<gene>
    <name evidence="2" type="ORF">SAMN04488548_136962</name>
</gene>
<accession>A0A1H2LX86</accession>
<dbReference type="AlphaFoldDB" id="A0A1H2LX86"/>
<dbReference type="Proteomes" id="UP000183180">
    <property type="component" value="Unassembled WGS sequence"/>
</dbReference>
<dbReference type="STRING" id="158898.SAMN04488548_136962"/>